<accession>A0A183JRR8</accession>
<dbReference type="SUPFAM" id="SSF81631">
    <property type="entry name" value="PAP/OAS1 substrate-binding domain"/>
    <property type="match status" value="1"/>
</dbReference>
<reference evidence="1 2" key="2">
    <citation type="submission" date="2018-11" db="EMBL/GenBank/DDBJ databases">
        <authorList>
            <consortium name="Pathogen Informatics"/>
        </authorList>
    </citation>
    <scope>NUCLEOTIDE SEQUENCE [LARGE SCALE GENOMIC DNA]</scope>
    <source>
        <strain evidence="1">Dakar</strain>
        <strain evidence="2">Dakar, Senegal</strain>
    </source>
</reference>
<dbReference type="PANTHER" id="PTHR12271">
    <property type="entry name" value="POLY A POLYMERASE CID PAP -RELATED"/>
    <property type="match status" value="1"/>
</dbReference>
<gene>
    <name evidence="1" type="ORF">SCUD_LOCUS5407</name>
</gene>
<reference evidence="3" key="1">
    <citation type="submission" date="2016-06" db="UniProtKB">
        <authorList>
            <consortium name="WormBaseParasite"/>
        </authorList>
    </citation>
    <scope>IDENTIFICATION</scope>
</reference>
<keyword evidence="2" id="KW-1185">Reference proteome</keyword>
<dbReference type="EMBL" id="UZAK01008810">
    <property type="protein sequence ID" value="VDO95511.1"/>
    <property type="molecule type" value="Genomic_DNA"/>
</dbReference>
<proteinExistence type="predicted"/>
<dbReference type="GO" id="GO:0050265">
    <property type="term" value="F:RNA uridylyltransferase activity"/>
    <property type="evidence" value="ECO:0007669"/>
    <property type="project" value="TreeGrafter"/>
</dbReference>
<evidence type="ECO:0000313" key="1">
    <source>
        <dbReference type="EMBL" id="VDO95511.1"/>
    </source>
</evidence>
<dbReference type="Proteomes" id="UP000279833">
    <property type="component" value="Unassembled WGS sequence"/>
</dbReference>
<organism evidence="3">
    <name type="scientific">Schistosoma curassoni</name>
    <dbReference type="NCBI Taxonomy" id="6186"/>
    <lineage>
        <taxon>Eukaryota</taxon>
        <taxon>Metazoa</taxon>
        <taxon>Spiralia</taxon>
        <taxon>Lophotrochozoa</taxon>
        <taxon>Platyhelminthes</taxon>
        <taxon>Trematoda</taxon>
        <taxon>Digenea</taxon>
        <taxon>Strigeidida</taxon>
        <taxon>Schistosomatoidea</taxon>
        <taxon>Schistosomatidae</taxon>
        <taxon>Schistosoma</taxon>
    </lineage>
</organism>
<dbReference type="STRING" id="6186.A0A183JRR8"/>
<protein>
    <submittedName>
        <fullName evidence="3">Transposase</fullName>
    </submittedName>
</protein>
<evidence type="ECO:0000313" key="2">
    <source>
        <dbReference type="Proteomes" id="UP000279833"/>
    </source>
</evidence>
<dbReference type="GO" id="GO:0031123">
    <property type="term" value="P:RNA 3'-end processing"/>
    <property type="evidence" value="ECO:0007669"/>
    <property type="project" value="TreeGrafter"/>
</dbReference>
<sequence length="93" mass="10447">MLAFYTKVEPKLRTLGIALKTVTKITKIGRAAAGGISSYAWIIMLIHYLQQIDQLPVLQELYEGSTKPTNLVNGWNVWYQNDLSVIVSITSSY</sequence>
<dbReference type="Gene3D" id="1.10.1410.10">
    <property type="match status" value="1"/>
</dbReference>
<dbReference type="WBParaSite" id="SCUD_0000540701-mRNA-1">
    <property type="protein sequence ID" value="SCUD_0000540701-mRNA-1"/>
    <property type="gene ID" value="SCUD_0000540701"/>
</dbReference>
<dbReference type="AlphaFoldDB" id="A0A183JRR8"/>
<name>A0A183JRR8_9TREM</name>
<evidence type="ECO:0000313" key="3">
    <source>
        <dbReference type="WBParaSite" id="SCUD_0000540701-mRNA-1"/>
    </source>
</evidence>
<dbReference type="PANTHER" id="PTHR12271:SF66">
    <property type="entry name" value="TERMINAL URIDYLYLTRANSFERASE TAILOR"/>
    <property type="match status" value="1"/>
</dbReference>